<evidence type="ECO:0000256" key="3">
    <source>
        <dbReference type="ARBA" id="ARBA00022448"/>
    </source>
</evidence>
<organism evidence="10 11">
    <name type="scientific">Zwartia hollandica</name>
    <dbReference type="NCBI Taxonomy" id="324606"/>
    <lineage>
        <taxon>Bacteria</taxon>
        <taxon>Pseudomonadati</taxon>
        <taxon>Pseudomonadota</taxon>
        <taxon>Betaproteobacteria</taxon>
        <taxon>Burkholderiales</taxon>
        <taxon>Alcaligenaceae</taxon>
        <taxon>Zwartia</taxon>
    </lineage>
</organism>
<comment type="caution">
    <text evidence="10">The sequence shown here is derived from an EMBL/GenBank/DDBJ whole genome shotgun (WGS) entry which is preliminary data.</text>
</comment>
<dbReference type="Proteomes" id="UP000739565">
    <property type="component" value="Unassembled WGS sequence"/>
</dbReference>
<evidence type="ECO:0000259" key="9">
    <source>
        <dbReference type="PROSITE" id="PS50850"/>
    </source>
</evidence>
<keyword evidence="8" id="KW-0997">Cell inner membrane</keyword>
<keyword evidence="3 8" id="KW-0813">Transport</keyword>
<feature type="transmembrane region" description="Helical" evidence="8">
    <location>
        <begin position="267"/>
        <end position="289"/>
    </location>
</feature>
<feature type="transmembrane region" description="Helical" evidence="8">
    <location>
        <begin position="357"/>
        <end position="377"/>
    </location>
</feature>
<comment type="caution">
    <text evidence="8">Lacks conserved residue(s) required for the propagation of feature annotation.</text>
</comment>
<evidence type="ECO:0000256" key="8">
    <source>
        <dbReference type="RuleBase" id="RU365088"/>
    </source>
</evidence>
<dbReference type="Gene3D" id="1.20.1720.10">
    <property type="entry name" value="Multidrug resistance protein D"/>
    <property type="match status" value="1"/>
</dbReference>
<dbReference type="CDD" id="cd17320">
    <property type="entry name" value="MFS_MdfA_MDR_like"/>
    <property type="match status" value="1"/>
</dbReference>
<dbReference type="GO" id="GO:0042910">
    <property type="term" value="F:xenobiotic transmembrane transporter activity"/>
    <property type="evidence" value="ECO:0007669"/>
    <property type="project" value="InterPro"/>
</dbReference>
<dbReference type="NCBIfam" id="TIGR00710">
    <property type="entry name" value="efflux_Bcr_CflA"/>
    <property type="match status" value="1"/>
</dbReference>
<evidence type="ECO:0000313" key="10">
    <source>
        <dbReference type="EMBL" id="MBZ1351358.1"/>
    </source>
</evidence>
<comment type="subcellular location">
    <subcellularLocation>
        <location evidence="8">Cell inner membrane</location>
        <topology evidence="8">Multi-pass membrane protein</topology>
    </subcellularLocation>
    <subcellularLocation>
        <location evidence="1">Cell membrane</location>
        <topology evidence="1">Multi-pass membrane protein</topology>
    </subcellularLocation>
</comment>
<dbReference type="InterPro" id="IPR036259">
    <property type="entry name" value="MFS_trans_sf"/>
</dbReference>
<dbReference type="InterPro" id="IPR011701">
    <property type="entry name" value="MFS"/>
</dbReference>
<evidence type="ECO:0000256" key="1">
    <source>
        <dbReference type="ARBA" id="ARBA00004651"/>
    </source>
</evidence>
<evidence type="ECO:0000313" key="11">
    <source>
        <dbReference type="Proteomes" id="UP000739565"/>
    </source>
</evidence>
<feature type="domain" description="Major facilitator superfamily (MFS) profile" evidence="9">
    <location>
        <begin position="1"/>
        <end position="382"/>
    </location>
</feature>
<dbReference type="AlphaFoldDB" id="A0A953NBB4"/>
<feature type="transmembrane region" description="Helical" evidence="8">
    <location>
        <begin position="151"/>
        <end position="171"/>
    </location>
</feature>
<dbReference type="FunFam" id="1.20.1720.10:FF:000005">
    <property type="entry name" value="Bcr/CflA family efflux transporter"/>
    <property type="match status" value="1"/>
</dbReference>
<dbReference type="InterPro" id="IPR020846">
    <property type="entry name" value="MFS_dom"/>
</dbReference>
<protein>
    <recommendedName>
        <fullName evidence="8">Bcr/CflA family efflux transporter</fullName>
    </recommendedName>
</protein>
<dbReference type="PANTHER" id="PTHR23502">
    <property type="entry name" value="MAJOR FACILITATOR SUPERFAMILY"/>
    <property type="match status" value="1"/>
</dbReference>
<name>A0A953NBB4_9BURK</name>
<proteinExistence type="inferred from homology"/>
<evidence type="ECO:0000256" key="4">
    <source>
        <dbReference type="ARBA" id="ARBA00022475"/>
    </source>
</evidence>
<feature type="transmembrane region" description="Helical" evidence="8">
    <location>
        <begin position="64"/>
        <end position="83"/>
    </location>
</feature>
<keyword evidence="11" id="KW-1185">Reference proteome</keyword>
<dbReference type="PANTHER" id="PTHR23502:SF132">
    <property type="entry name" value="POLYAMINE TRANSPORTER 2-RELATED"/>
    <property type="match status" value="1"/>
</dbReference>
<keyword evidence="6 8" id="KW-1133">Transmembrane helix</keyword>
<evidence type="ECO:0000256" key="5">
    <source>
        <dbReference type="ARBA" id="ARBA00022692"/>
    </source>
</evidence>
<dbReference type="EMBL" id="JAHXRI010000010">
    <property type="protein sequence ID" value="MBZ1351358.1"/>
    <property type="molecule type" value="Genomic_DNA"/>
</dbReference>
<dbReference type="GO" id="GO:1990961">
    <property type="term" value="P:xenobiotic detoxification by transmembrane export across the plasma membrane"/>
    <property type="evidence" value="ECO:0007669"/>
    <property type="project" value="InterPro"/>
</dbReference>
<gene>
    <name evidence="10" type="ORF">KZZ10_11945</name>
</gene>
<accession>A0A953NBB4</accession>
<keyword evidence="5 8" id="KW-0812">Transmembrane</keyword>
<dbReference type="RefSeq" id="WP_375372576.1">
    <property type="nucleotide sequence ID" value="NZ_JAHXRI010000010.1"/>
</dbReference>
<sequence>MGALTAIGPISIDMYLPAFPEIARGLSATSNEVERTLAAYLIGMASAQLIYGPLADRFGRKPPLYGALVLYILASAACAFAPSVEFLTISRVAQAMGGAAGMVISRAVVRDHYNTQEAARALSMLMLVMGVAPILAPILGSQVLALAGWRGIFAVITLIGLVLLVTVWKVMTESLPPQNKIILSLGNILRTYAGLLRHKRFATFALSGGMGSATLFGYIVASPRLFIEHFGVSPQTYGLLFAINACSLIMGSQVSARLLKRHRPEKLLPWALALMMAAGVSALSLTLLGAASLPAIMGCLMCFMFSQGFVGPNSAAMALSDQGRQLGSASAMMGTITISCGALAGLTVSMLTAPGPLPLALIMGGCTSMACLLGALARKTTRAV</sequence>
<feature type="transmembrane region" description="Helical" evidence="8">
    <location>
        <begin position="121"/>
        <end position="139"/>
    </location>
</feature>
<reference evidence="10" key="1">
    <citation type="submission" date="2021-07" db="EMBL/GenBank/DDBJ databases">
        <title>New genus and species of the family Alcaligenaceae.</title>
        <authorList>
            <person name="Hahn M.W."/>
        </authorList>
    </citation>
    <scope>NUCLEOTIDE SEQUENCE</scope>
    <source>
        <strain evidence="10">LF4-65</strain>
    </source>
</reference>
<dbReference type="Pfam" id="PF07690">
    <property type="entry name" value="MFS_1"/>
    <property type="match status" value="1"/>
</dbReference>
<dbReference type="GO" id="GO:0005886">
    <property type="term" value="C:plasma membrane"/>
    <property type="evidence" value="ECO:0007669"/>
    <property type="project" value="UniProtKB-SubCell"/>
</dbReference>
<keyword evidence="4" id="KW-1003">Cell membrane</keyword>
<dbReference type="InterPro" id="IPR004812">
    <property type="entry name" value="Efflux_drug-R_Bcr/CmlA"/>
</dbReference>
<comment type="similarity">
    <text evidence="2 8">Belongs to the major facilitator superfamily. Bcr/CmlA family.</text>
</comment>
<evidence type="ECO:0000256" key="7">
    <source>
        <dbReference type="ARBA" id="ARBA00023136"/>
    </source>
</evidence>
<evidence type="ECO:0000256" key="6">
    <source>
        <dbReference type="ARBA" id="ARBA00022989"/>
    </source>
</evidence>
<keyword evidence="7 8" id="KW-0472">Membrane</keyword>
<feature type="transmembrane region" description="Helical" evidence="8">
    <location>
        <begin position="201"/>
        <end position="221"/>
    </location>
</feature>
<feature type="transmembrane region" description="Helical" evidence="8">
    <location>
        <begin position="295"/>
        <end position="319"/>
    </location>
</feature>
<dbReference type="SUPFAM" id="SSF103473">
    <property type="entry name" value="MFS general substrate transporter"/>
    <property type="match status" value="1"/>
</dbReference>
<feature type="transmembrane region" description="Helical" evidence="8">
    <location>
        <begin position="37"/>
        <end position="55"/>
    </location>
</feature>
<evidence type="ECO:0000256" key="2">
    <source>
        <dbReference type="ARBA" id="ARBA00006236"/>
    </source>
</evidence>
<feature type="transmembrane region" description="Helical" evidence="8">
    <location>
        <begin position="236"/>
        <end position="255"/>
    </location>
</feature>
<dbReference type="PROSITE" id="PS50850">
    <property type="entry name" value="MFS"/>
    <property type="match status" value="1"/>
</dbReference>
<feature type="transmembrane region" description="Helical" evidence="8">
    <location>
        <begin position="331"/>
        <end position="351"/>
    </location>
</feature>